<reference evidence="2" key="1">
    <citation type="submission" date="2021-03" db="EMBL/GenBank/DDBJ databases">
        <title>Revisited historic fungal species revealed as producer of novel bioactive compounds through whole genome sequencing and comparative genomics.</title>
        <authorList>
            <person name="Vignolle G.A."/>
            <person name="Hochenegger N."/>
            <person name="Mach R.L."/>
            <person name="Mach-Aigner A.R."/>
            <person name="Javad Rahimi M."/>
            <person name="Salim K.A."/>
            <person name="Chan C.M."/>
            <person name="Lim L.B.L."/>
            <person name="Cai F."/>
            <person name="Druzhinina I.S."/>
            <person name="U'Ren J.M."/>
            <person name="Derntl C."/>
        </authorList>
    </citation>
    <scope>NUCLEOTIDE SEQUENCE</scope>
    <source>
        <strain evidence="2">TUCIM 5799</strain>
    </source>
</reference>
<keyword evidence="3" id="KW-1185">Reference proteome</keyword>
<protein>
    <submittedName>
        <fullName evidence="2">Uncharacterized protein</fullName>
    </submittedName>
</protein>
<keyword evidence="1" id="KW-0812">Transmembrane</keyword>
<keyword evidence="1" id="KW-0472">Membrane</keyword>
<dbReference type="AlphaFoldDB" id="A0A9P9WJ26"/>
<organism evidence="2 3">
    <name type="scientific">Neoarthrinium moseri</name>
    <dbReference type="NCBI Taxonomy" id="1658444"/>
    <lineage>
        <taxon>Eukaryota</taxon>
        <taxon>Fungi</taxon>
        <taxon>Dikarya</taxon>
        <taxon>Ascomycota</taxon>
        <taxon>Pezizomycotina</taxon>
        <taxon>Sordariomycetes</taxon>
        <taxon>Xylariomycetidae</taxon>
        <taxon>Amphisphaeriales</taxon>
        <taxon>Apiosporaceae</taxon>
        <taxon>Neoarthrinium</taxon>
    </lineage>
</organism>
<accession>A0A9P9WJ26</accession>
<evidence type="ECO:0000313" key="2">
    <source>
        <dbReference type="EMBL" id="KAI1865682.1"/>
    </source>
</evidence>
<evidence type="ECO:0000256" key="1">
    <source>
        <dbReference type="SAM" id="Phobius"/>
    </source>
</evidence>
<feature type="transmembrane region" description="Helical" evidence="1">
    <location>
        <begin position="6"/>
        <end position="26"/>
    </location>
</feature>
<dbReference type="EMBL" id="JAFIMR010000021">
    <property type="protein sequence ID" value="KAI1865682.1"/>
    <property type="molecule type" value="Genomic_DNA"/>
</dbReference>
<dbReference type="Proteomes" id="UP000829685">
    <property type="component" value="Unassembled WGS sequence"/>
</dbReference>
<comment type="caution">
    <text evidence="2">The sequence shown here is derived from an EMBL/GenBank/DDBJ whole genome shotgun (WGS) entry which is preliminary data.</text>
</comment>
<proteinExistence type="predicted"/>
<name>A0A9P9WJ26_9PEZI</name>
<sequence>MALSNEAIVGLSALLVGSIPVALLIIQCLRKRNQRLSEDQHLVGDWRLLLSHVWRPSPIIADDLEAGVALHMLAVRPFLPQYGGTAD</sequence>
<gene>
    <name evidence="2" type="ORF">JX265_008005</name>
</gene>
<evidence type="ECO:0000313" key="3">
    <source>
        <dbReference type="Proteomes" id="UP000829685"/>
    </source>
</evidence>
<keyword evidence="1" id="KW-1133">Transmembrane helix</keyword>